<feature type="region of interest" description="Disordered" evidence="1">
    <location>
        <begin position="1"/>
        <end position="50"/>
    </location>
</feature>
<dbReference type="Proteomes" id="UP001195769">
    <property type="component" value="Unassembled WGS sequence"/>
</dbReference>
<keyword evidence="4" id="KW-1185">Reference proteome</keyword>
<dbReference type="AlphaFoldDB" id="A0AAD4HTA4"/>
<keyword evidence="2" id="KW-0472">Membrane</keyword>
<dbReference type="PANTHER" id="PTHR46579">
    <property type="entry name" value="F5/8 TYPE C DOMAIN-CONTAINING PROTEIN-RELATED"/>
    <property type="match status" value="1"/>
</dbReference>
<accession>A0AAD4HTA4</accession>
<sequence length="874" mass="97581">MDSYKPMEINTEYPQQESPTPTLPSHDPIPSSSQHLQHSTSLETTQSPPSKYLRVAPEAHTALLLVTRTTPVLLASGHQIPLAQSCPTLVPCQTQLPATKRPWQKASSMHVMVQREEDEAICDALQSKSQPPQEDSLGLYDDPDAGDEVHRDPLLHTERHDEDLDAEVIPNVQVAPSNSQHAPVDQVYQDAHPDWFGHIIIIMVAILHAFFIPHSLFLQLSTLLFTALISMTILLFIHRLFKPVSNRLFRMVTGRKAQCPPPVCAAPIQVPSSSLVNFLAHGGNEAACESWRSHMVKPGELHDISDGEVWCTIQGPDQAPFFSGMETSQELHIGVTMSLDWFGRKTSIYGPSYSSGILLLCVSNLPRALSQSKYPHCRLLACLTPLLSTSFLPSPAGLFQITCAHLSHSTSLLFHFGIACRFPPDCLLPRLSTSLLFFAALYKEGVVYHTPGHPEGRRVRVVLLGVVCDHPAMCKMCGFADHSHKNSLCPKCKVTQDELFSDESLRNEFDPHNGEEHRCRCFQEKALETRDEHNTFFDKHGVHWTELARLPYFDLVRQTIIDSMHNLLLGIIKTQWYMQWILTPALCASTQTRTRELDLMHTFLSTFEAPLWAGKLLLRVGEPAGGSLTADEYKFAATTAWPITIPIIWDMFMEEAESDQKTSIKSFAKCQNQFIKDYKAWKAHQEAPQGSAGDRDAIANAESLIVKMLLECMLGDGHEASGTIQDAAAGTGFDELSPYLHVQPGPSIPNPQQLSNAARVALYTHYNSQQPHSVHYALKANPRPGSSQLNDFALYYQCMIELPLVPVEDDPWSEFPELDVMCFKLNKYWSPGKDGAPPTILPFNQITSQIAHGIIKTSNPELWITTTLDRHPTV</sequence>
<feature type="transmembrane region" description="Helical" evidence="2">
    <location>
        <begin position="218"/>
        <end position="241"/>
    </location>
</feature>
<dbReference type="PANTHER" id="PTHR46579:SF2">
    <property type="entry name" value="C2H2-TYPE DOMAIN-CONTAINING PROTEIN"/>
    <property type="match status" value="1"/>
</dbReference>
<reference evidence="3" key="1">
    <citation type="journal article" date="2020" name="New Phytol.">
        <title>Comparative genomics reveals dynamic genome evolution in host specialist ectomycorrhizal fungi.</title>
        <authorList>
            <person name="Lofgren L.A."/>
            <person name="Nguyen N.H."/>
            <person name="Vilgalys R."/>
            <person name="Ruytinx J."/>
            <person name="Liao H.L."/>
            <person name="Branco S."/>
            <person name="Kuo A."/>
            <person name="LaButti K."/>
            <person name="Lipzen A."/>
            <person name="Andreopoulos W."/>
            <person name="Pangilinan J."/>
            <person name="Riley R."/>
            <person name="Hundley H."/>
            <person name="Na H."/>
            <person name="Barry K."/>
            <person name="Grigoriev I.V."/>
            <person name="Stajich J.E."/>
            <person name="Kennedy P.G."/>
        </authorList>
    </citation>
    <scope>NUCLEOTIDE SEQUENCE</scope>
    <source>
        <strain evidence="3">FC203</strain>
    </source>
</reference>
<evidence type="ECO:0000256" key="1">
    <source>
        <dbReference type="SAM" id="MobiDB-lite"/>
    </source>
</evidence>
<comment type="caution">
    <text evidence="3">The sequence shown here is derived from an EMBL/GenBank/DDBJ whole genome shotgun (WGS) entry which is preliminary data.</text>
</comment>
<dbReference type="RefSeq" id="XP_041233733.1">
    <property type="nucleotide sequence ID" value="XM_041365818.1"/>
</dbReference>
<keyword evidence="2" id="KW-0812">Transmembrane</keyword>
<evidence type="ECO:0000313" key="3">
    <source>
        <dbReference type="EMBL" id="KAG1908158.1"/>
    </source>
</evidence>
<feature type="transmembrane region" description="Helical" evidence="2">
    <location>
        <begin position="195"/>
        <end position="212"/>
    </location>
</feature>
<protein>
    <submittedName>
        <fullName evidence="3">Uncharacterized protein</fullName>
    </submittedName>
</protein>
<organism evidence="3 4">
    <name type="scientific">Suillus fuscotomentosus</name>
    <dbReference type="NCBI Taxonomy" id="1912939"/>
    <lineage>
        <taxon>Eukaryota</taxon>
        <taxon>Fungi</taxon>
        <taxon>Dikarya</taxon>
        <taxon>Basidiomycota</taxon>
        <taxon>Agaricomycotina</taxon>
        <taxon>Agaricomycetes</taxon>
        <taxon>Agaricomycetidae</taxon>
        <taxon>Boletales</taxon>
        <taxon>Suillineae</taxon>
        <taxon>Suillaceae</taxon>
        <taxon>Suillus</taxon>
    </lineage>
</organism>
<name>A0AAD4HTA4_9AGAM</name>
<evidence type="ECO:0000256" key="2">
    <source>
        <dbReference type="SAM" id="Phobius"/>
    </source>
</evidence>
<proteinExistence type="predicted"/>
<feature type="compositionally biased region" description="Low complexity" evidence="1">
    <location>
        <begin position="31"/>
        <end position="42"/>
    </location>
</feature>
<evidence type="ECO:0000313" key="4">
    <source>
        <dbReference type="Proteomes" id="UP001195769"/>
    </source>
</evidence>
<keyword evidence="2" id="KW-1133">Transmembrane helix</keyword>
<gene>
    <name evidence="3" type="ORF">F5891DRAFT_1179677</name>
</gene>
<feature type="region of interest" description="Disordered" evidence="1">
    <location>
        <begin position="127"/>
        <end position="149"/>
    </location>
</feature>
<dbReference type="EMBL" id="JABBWK010000001">
    <property type="protein sequence ID" value="KAG1908158.1"/>
    <property type="molecule type" value="Genomic_DNA"/>
</dbReference>
<dbReference type="GeneID" id="64660116"/>